<keyword evidence="1" id="KW-0812">Transmembrane</keyword>
<keyword evidence="1" id="KW-0472">Membrane</keyword>
<dbReference type="Gene3D" id="3.10.28.10">
    <property type="entry name" value="Homing endonucleases"/>
    <property type="match status" value="2"/>
</dbReference>
<dbReference type="Pfam" id="PF03161">
    <property type="entry name" value="LAGLIDADG_2"/>
    <property type="match status" value="1"/>
</dbReference>
<dbReference type="EMBL" id="MN881998">
    <property type="protein sequence ID" value="QOE17483.1"/>
    <property type="molecule type" value="Genomic_DNA"/>
</dbReference>
<feature type="domain" description="Homing endonuclease LAGLIDADG" evidence="3">
    <location>
        <begin position="176"/>
        <end position="378"/>
    </location>
</feature>
<evidence type="ECO:0000256" key="1">
    <source>
        <dbReference type="SAM" id="Phobius"/>
    </source>
</evidence>
<sequence length="403" mass="46129">MGVNPVYQNFVVLTMHGFSNANYFLTIAFISVVSSMSFWWRDVISEGKMFFKSTILSIDNFNIAKSIPIKDIEKALNIYKANNNNSILFTKNNLGQYLAGLFSLQKPVNVLPTSILRQIKPSVTVSIIITRSKSISRPKSTCAALVVWGVNMYSGIRTLRLSEIELTMFKLSEYQRGIIVGLLLSDGWLSYASANNKSPRFGFEQAFSQSSYVWSVYWMLSYYCYSLPKFKTKTRNSKQTSSVSFVTRSLPPNCFVEFFYCFYHEGKKIIPEHIYHLLTPVSLAHLIMGDGSAVSFPPLFFPPSFFYNYKFIIYIVIKFFIKKKGKNLGIGIRISTDSFTVQEVVRLINVLVIKYRLKCTLHMINNKPRIFISSKSMVLLTPIINPHIIPSMKYKLITNIKKS</sequence>
<feature type="transmembrane region" description="Helical" evidence="1">
    <location>
        <begin position="20"/>
        <end position="40"/>
    </location>
</feature>
<dbReference type="InterPro" id="IPR004860">
    <property type="entry name" value="LAGLIDADG_dom"/>
</dbReference>
<feature type="domain" description="Heme-copper oxidase subunit III family profile" evidence="2">
    <location>
        <begin position="11"/>
        <end position="55"/>
    </location>
</feature>
<gene>
    <name evidence="4" type="primary">orf99</name>
</gene>
<dbReference type="SUPFAM" id="SSF55608">
    <property type="entry name" value="Homing endonucleases"/>
    <property type="match status" value="1"/>
</dbReference>
<dbReference type="Pfam" id="PF00510">
    <property type="entry name" value="COX3"/>
    <property type="match status" value="1"/>
</dbReference>
<protein>
    <recommendedName>
        <fullName evidence="5">LAGLIDADG endonuclease</fullName>
    </recommendedName>
</protein>
<evidence type="ECO:0000313" key="4">
    <source>
        <dbReference type="EMBL" id="QOE17483.1"/>
    </source>
</evidence>
<dbReference type="InterPro" id="IPR027434">
    <property type="entry name" value="Homing_endonucl"/>
</dbReference>
<accession>A0A7L8EYT8</accession>
<geneLocation type="mitochondrion" evidence="4"/>
<keyword evidence="4" id="KW-0496">Mitochondrion</keyword>
<dbReference type="GO" id="GO:0004129">
    <property type="term" value="F:cytochrome-c oxidase activity"/>
    <property type="evidence" value="ECO:0007669"/>
    <property type="project" value="InterPro"/>
</dbReference>
<proteinExistence type="predicted"/>
<name>A0A7L8EYT8_MONLA</name>
<organism evidence="4">
    <name type="scientific">Monilinia laxa</name>
    <name type="common">Brown rot fungus</name>
    <name type="synonym">Sclerotinia laxa</name>
    <dbReference type="NCBI Taxonomy" id="61186"/>
    <lineage>
        <taxon>Eukaryota</taxon>
        <taxon>Fungi</taxon>
        <taxon>Dikarya</taxon>
        <taxon>Ascomycota</taxon>
        <taxon>Pezizomycotina</taxon>
        <taxon>Leotiomycetes</taxon>
        <taxon>Helotiales</taxon>
        <taxon>Sclerotiniaceae</taxon>
        <taxon>Monilinia</taxon>
    </lineage>
</organism>
<dbReference type="Gene3D" id="1.10.287.70">
    <property type="match status" value="1"/>
</dbReference>
<dbReference type="GeneID" id="60235979"/>
<evidence type="ECO:0000259" key="2">
    <source>
        <dbReference type="Pfam" id="PF00510"/>
    </source>
</evidence>
<dbReference type="GO" id="GO:0004519">
    <property type="term" value="F:endonuclease activity"/>
    <property type="evidence" value="ECO:0007669"/>
    <property type="project" value="InterPro"/>
</dbReference>
<evidence type="ECO:0000259" key="3">
    <source>
        <dbReference type="Pfam" id="PF03161"/>
    </source>
</evidence>
<evidence type="ECO:0008006" key="5">
    <source>
        <dbReference type="Google" id="ProtNLM"/>
    </source>
</evidence>
<reference evidence="4" key="1">
    <citation type="journal article" date="2020" name="Sci. Rep.">
        <title>First characterization of the complete mitochondrial genome of fungal plant-pathogen Monilinia laxa which represents the mobile intron rich structure.</title>
        <authorList>
            <person name="Yildiz G."/>
            <person name="Ozkilinc H."/>
        </authorList>
    </citation>
    <scope>NUCLEOTIDE SEQUENCE</scope>
</reference>
<keyword evidence="1" id="KW-1133">Transmembrane helix</keyword>
<dbReference type="RefSeq" id="YP_009945119.1">
    <property type="nucleotide sequence ID" value="NC_051483.1"/>
</dbReference>
<dbReference type="InterPro" id="IPR000298">
    <property type="entry name" value="Cyt_c_oxidase-like_su3"/>
</dbReference>
<dbReference type="AlphaFoldDB" id="A0A7L8EYT8"/>
<dbReference type="GO" id="GO:0016020">
    <property type="term" value="C:membrane"/>
    <property type="evidence" value="ECO:0007669"/>
    <property type="project" value="InterPro"/>
</dbReference>